<dbReference type="InterPro" id="IPR000674">
    <property type="entry name" value="Ald_Oxase/Xan_DH_a/b"/>
</dbReference>
<evidence type="ECO:0000256" key="2">
    <source>
        <dbReference type="ARBA" id="ARBA00023002"/>
    </source>
</evidence>
<evidence type="ECO:0000313" key="6">
    <source>
        <dbReference type="Proteomes" id="UP000695264"/>
    </source>
</evidence>
<dbReference type="RefSeq" id="WP_168100897.1">
    <property type="nucleotide sequence ID" value="NZ_JAATEN010000004.1"/>
</dbReference>
<dbReference type="Proteomes" id="UP000695264">
    <property type="component" value="Unassembled WGS sequence"/>
</dbReference>
<keyword evidence="2" id="KW-0560">Oxidoreductase</keyword>
<dbReference type="SUPFAM" id="SSF54665">
    <property type="entry name" value="CO dehydrogenase molybdoprotein N-domain-like"/>
    <property type="match status" value="1"/>
</dbReference>
<accession>A0ABX1C059</accession>
<dbReference type="InterPro" id="IPR036856">
    <property type="entry name" value="Ald_Oxase/Xan_DH_a/b_sf"/>
</dbReference>
<comment type="caution">
    <text evidence="5">The sequence shown here is derived from an EMBL/GenBank/DDBJ whole genome shotgun (WGS) entry which is preliminary data.</text>
</comment>
<keyword evidence="6" id="KW-1185">Reference proteome</keyword>
<feature type="domain" description="Aldehyde oxidase/xanthine dehydrogenase a/b hammerhead" evidence="4">
    <location>
        <begin position="50"/>
        <end position="158"/>
    </location>
</feature>
<reference evidence="5 6" key="1">
    <citation type="submission" date="2020-03" db="EMBL/GenBank/DDBJ databases">
        <title>WGS of actinomycetes isolated from Thailand.</title>
        <authorList>
            <person name="Thawai C."/>
        </authorList>
    </citation>
    <scope>NUCLEOTIDE SEQUENCE [LARGE SCALE GENOMIC DNA]</scope>
    <source>
        <strain evidence="5 6">PLAI 1-29</strain>
    </source>
</reference>
<feature type="region of interest" description="Disordered" evidence="3">
    <location>
        <begin position="1"/>
        <end position="38"/>
    </location>
</feature>
<dbReference type="InterPro" id="IPR046867">
    <property type="entry name" value="AldOxase/xan_DH_MoCoBD2"/>
</dbReference>
<dbReference type="Pfam" id="PF02738">
    <property type="entry name" value="MoCoBD_1"/>
    <property type="match status" value="1"/>
</dbReference>
<evidence type="ECO:0000259" key="4">
    <source>
        <dbReference type="SMART" id="SM01008"/>
    </source>
</evidence>
<gene>
    <name evidence="5" type="ORF">HCK00_07000</name>
</gene>
<dbReference type="PANTHER" id="PTHR11908">
    <property type="entry name" value="XANTHINE DEHYDROGENASE"/>
    <property type="match status" value="1"/>
</dbReference>
<dbReference type="SMART" id="SM01008">
    <property type="entry name" value="Ald_Xan_dh_C"/>
    <property type="match status" value="1"/>
</dbReference>
<dbReference type="InterPro" id="IPR037165">
    <property type="entry name" value="AldOxase/xan_DH_Mopterin-bd_sf"/>
</dbReference>
<dbReference type="Gene3D" id="3.30.365.10">
    <property type="entry name" value="Aldehyde oxidase/xanthine dehydrogenase, molybdopterin binding domain"/>
    <property type="match status" value="4"/>
</dbReference>
<dbReference type="InterPro" id="IPR016208">
    <property type="entry name" value="Ald_Oxase/xanthine_DH-like"/>
</dbReference>
<evidence type="ECO:0000313" key="5">
    <source>
        <dbReference type="EMBL" id="NJQ00289.1"/>
    </source>
</evidence>
<dbReference type="InterPro" id="IPR008274">
    <property type="entry name" value="AldOxase/xan_DH_MoCoBD1"/>
</dbReference>
<evidence type="ECO:0000256" key="1">
    <source>
        <dbReference type="ARBA" id="ARBA00022505"/>
    </source>
</evidence>
<proteinExistence type="predicted"/>
<dbReference type="PANTHER" id="PTHR11908:SF132">
    <property type="entry name" value="ALDEHYDE OXIDASE 1-RELATED"/>
    <property type="match status" value="1"/>
</dbReference>
<dbReference type="Pfam" id="PF20256">
    <property type="entry name" value="MoCoBD_2"/>
    <property type="match status" value="1"/>
</dbReference>
<protein>
    <submittedName>
        <fullName evidence="5">Xanthine dehydrogenase family protein molybdopterin-binding subunit</fullName>
    </submittedName>
</protein>
<dbReference type="SUPFAM" id="SSF56003">
    <property type="entry name" value="Molybdenum cofactor-binding domain"/>
    <property type="match status" value="1"/>
</dbReference>
<name>A0ABX1C059_9ACTN</name>
<keyword evidence="1" id="KW-0500">Molybdenum</keyword>
<dbReference type="Pfam" id="PF01315">
    <property type="entry name" value="Ald_Xan_dh_C"/>
    <property type="match status" value="1"/>
</dbReference>
<organism evidence="5 6">
    <name type="scientific">Streptomyces zingiberis</name>
    <dbReference type="NCBI Taxonomy" id="2053010"/>
    <lineage>
        <taxon>Bacteria</taxon>
        <taxon>Bacillati</taxon>
        <taxon>Actinomycetota</taxon>
        <taxon>Actinomycetes</taxon>
        <taxon>Kitasatosporales</taxon>
        <taxon>Streptomycetaceae</taxon>
        <taxon>Streptomyces</taxon>
    </lineage>
</organism>
<evidence type="ECO:0000256" key="3">
    <source>
        <dbReference type="SAM" id="MobiDB-lite"/>
    </source>
</evidence>
<dbReference type="Gene3D" id="3.90.1170.50">
    <property type="entry name" value="Aldehyde oxidase/xanthine dehydrogenase, a/b hammerhead"/>
    <property type="match status" value="1"/>
</dbReference>
<sequence length="739" mass="77390">MTDPESGPARRPAPDCSPGGGPPPGAGGGARHAGALGEPVIRLEGREKVTGAARYAADHAAEVPLEDRAYAWPVPATIARGRILSVDPGPALAGPGVVAVLSHENAPRLTDADDATLLVLQSPRVAHRGQCVALAVAETLEAARAAAAAVRVVYEAEPHDAAFRPDHPGLYAPDTANAGEATDRIHGDPDRAYEEARFRVEAEYLVPPLHNHPLEPHAATARWSGGRLRVYDSSQGTTVVGRTLATLFGLAEESVTVVSEHVGGGFGSKGTPRPHVVLAALAARETGRPVTLALPRMLLPSLTGHRPFTAHRVRLGADGEGRLTSLEHAVTTYSSTVAEYTEQAATPGRHLYAVPNSRTTHRVTRLDVATPSWMRAPGGCPGAFALESALDELAVACELDPVELRLRNDTAEEPDSGLPYSSRRLADCLRSGADRFGWWGRDPRPGTRTEGRLLIGTGVASSTHPALAQPAVAEAHAAPGGGYRVRIAAADIGTGARTVLTQIAADALGAPLDRVRVEIGASDLPPAPVAGGSTGTASWGWAVHQACRELLYALAEHGGAPPEAGLTVRADTTEEIAAVSDAWARRAFGAQFAEVAVDMDTGATRVRRLLGVFATGRILNPRTARSQFVGGMIMGLGMGLTEHSALDPEFGDFTEQDLAAYHVAGCADVVDVQAYWLPEEDSRLNPMGAKGIGEIGIVGTAAAITSAVYHATGIRVRELPVLPERLLPGLAEWQRAVVV</sequence>
<dbReference type="EMBL" id="JAATEN010000004">
    <property type="protein sequence ID" value="NJQ00289.1"/>
    <property type="molecule type" value="Genomic_DNA"/>
</dbReference>